<feature type="compositionally biased region" description="Low complexity" evidence="1">
    <location>
        <begin position="94"/>
        <end position="118"/>
    </location>
</feature>
<accession>A0A319DPA2</accession>
<feature type="compositionally biased region" description="Polar residues" evidence="1">
    <location>
        <begin position="1"/>
        <end position="21"/>
    </location>
</feature>
<dbReference type="OrthoDB" id="4588567at2759"/>
<dbReference type="Proteomes" id="UP000247810">
    <property type="component" value="Unassembled WGS sequence"/>
</dbReference>
<organism evidence="2 3">
    <name type="scientific">Aspergillus ellipticus CBS 707.79</name>
    <dbReference type="NCBI Taxonomy" id="1448320"/>
    <lineage>
        <taxon>Eukaryota</taxon>
        <taxon>Fungi</taxon>
        <taxon>Dikarya</taxon>
        <taxon>Ascomycota</taxon>
        <taxon>Pezizomycotina</taxon>
        <taxon>Eurotiomycetes</taxon>
        <taxon>Eurotiomycetidae</taxon>
        <taxon>Eurotiales</taxon>
        <taxon>Aspergillaceae</taxon>
        <taxon>Aspergillus</taxon>
        <taxon>Aspergillus subgen. Circumdati</taxon>
    </lineage>
</organism>
<evidence type="ECO:0000313" key="3">
    <source>
        <dbReference type="Proteomes" id="UP000247810"/>
    </source>
</evidence>
<dbReference type="EMBL" id="KZ825845">
    <property type="protein sequence ID" value="PYH95927.1"/>
    <property type="molecule type" value="Genomic_DNA"/>
</dbReference>
<dbReference type="VEuPathDB" id="FungiDB:BO71DRAFT_190719"/>
<name>A0A319DPA2_9EURO</name>
<gene>
    <name evidence="2" type="ORF">BO71DRAFT_190719</name>
</gene>
<dbReference type="AlphaFoldDB" id="A0A319DPA2"/>
<proteinExistence type="predicted"/>
<evidence type="ECO:0000256" key="1">
    <source>
        <dbReference type="SAM" id="MobiDB-lite"/>
    </source>
</evidence>
<protein>
    <submittedName>
        <fullName evidence="2">Uncharacterized protein</fullName>
    </submittedName>
</protein>
<feature type="region of interest" description="Disordered" evidence="1">
    <location>
        <begin position="1"/>
        <end position="79"/>
    </location>
</feature>
<keyword evidence="3" id="KW-1185">Reference proteome</keyword>
<sequence length="223" mass="24293">MRTNQPSSRGLSLHTSFSPDPSGTDCYAMPVSSFTSASTIPSHHPPAGPSSSSSTTPTPLSSTTASPTSSPTSSPFPFRHFHHHRLSLTRDPISLNHSNNNNYNNGNTSPSSRSQSPFRLSYSSLLRRPSLMLLRRRPSKVDMALCEERSRCGEDAIERQGLDLMEPRPVDPLALSMDSMDASVFSHEASSIVGDRSSTQSNRLAQQPRFVMGGIFEVMEGRG</sequence>
<evidence type="ECO:0000313" key="2">
    <source>
        <dbReference type="EMBL" id="PYH95927.1"/>
    </source>
</evidence>
<feature type="compositionally biased region" description="Low complexity" evidence="1">
    <location>
        <begin position="49"/>
        <end position="78"/>
    </location>
</feature>
<reference evidence="2 3" key="1">
    <citation type="submission" date="2018-02" db="EMBL/GenBank/DDBJ databases">
        <title>The genomes of Aspergillus section Nigri reveals drivers in fungal speciation.</title>
        <authorList>
            <consortium name="DOE Joint Genome Institute"/>
            <person name="Vesth T.C."/>
            <person name="Nybo J."/>
            <person name="Theobald S."/>
            <person name="Brandl J."/>
            <person name="Frisvad J.C."/>
            <person name="Nielsen K.F."/>
            <person name="Lyhne E.K."/>
            <person name="Kogle M.E."/>
            <person name="Kuo A."/>
            <person name="Riley R."/>
            <person name="Clum A."/>
            <person name="Nolan M."/>
            <person name="Lipzen A."/>
            <person name="Salamov A."/>
            <person name="Henrissat B."/>
            <person name="Wiebenga A."/>
            <person name="De vries R.P."/>
            <person name="Grigoriev I.V."/>
            <person name="Mortensen U.H."/>
            <person name="Andersen M.R."/>
            <person name="Baker S.E."/>
        </authorList>
    </citation>
    <scope>NUCLEOTIDE SEQUENCE [LARGE SCALE GENOMIC DNA]</scope>
    <source>
        <strain evidence="2 3">CBS 707.79</strain>
    </source>
</reference>
<feature type="region of interest" description="Disordered" evidence="1">
    <location>
        <begin position="91"/>
        <end position="118"/>
    </location>
</feature>